<feature type="region of interest" description="Disordered" evidence="1">
    <location>
        <begin position="254"/>
        <end position="280"/>
    </location>
</feature>
<keyword evidence="2" id="KW-1133">Transmembrane helix</keyword>
<evidence type="ECO:0000256" key="1">
    <source>
        <dbReference type="SAM" id="MobiDB-lite"/>
    </source>
</evidence>
<feature type="transmembrane region" description="Helical" evidence="2">
    <location>
        <begin position="117"/>
        <end position="136"/>
    </location>
</feature>
<feature type="compositionally biased region" description="Basic and acidic residues" evidence="1">
    <location>
        <begin position="254"/>
        <end position="265"/>
    </location>
</feature>
<dbReference type="Pfam" id="PF21537">
    <property type="entry name" value="DUF1980_C"/>
    <property type="match status" value="1"/>
</dbReference>
<accession>A0ABP6DEX0</accession>
<comment type="caution">
    <text evidence="4">The sequence shown here is derived from an EMBL/GenBank/DDBJ whole genome shotgun (WGS) entry which is preliminary data.</text>
</comment>
<sequence>MTRAAQNLLLIMIGAAVMWITLATDEYLNYVKPGFRYLLVPSAVAMIVLGLAGLRREWRDTPDATGAAGHACASGHGSDGADGHGSAHADGHDHGRADGHDHGPADGHDHGGRGPRVAWLLCLPVLAIFVVAPPALGSFTASRAAARQATPPPPPDEGYDALPRTGGPVAMTMGEFLGRSYEAQVGQNRSLVGVPVKLTGFVTPGRKGSTWQVTRLKMACCAGDAIPFPVVVHGLRQPPADSWVQVIGTWRPPDGEARSGVHELDGSSVQPIKKPKNPYE</sequence>
<keyword evidence="2" id="KW-0472">Membrane</keyword>
<dbReference type="InterPro" id="IPR048447">
    <property type="entry name" value="DUF1980_C"/>
</dbReference>
<name>A0ABP6DEX0_9ACTN</name>
<protein>
    <submittedName>
        <fullName evidence="4">TIGR03943 family protein</fullName>
    </submittedName>
</protein>
<proteinExistence type="predicted"/>
<feature type="compositionally biased region" description="Low complexity" evidence="1">
    <location>
        <begin position="63"/>
        <end position="76"/>
    </location>
</feature>
<gene>
    <name evidence="4" type="ORF">GCM10010411_95500</name>
</gene>
<evidence type="ECO:0000256" key="2">
    <source>
        <dbReference type="SAM" id="Phobius"/>
    </source>
</evidence>
<dbReference type="EMBL" id="BAAATD010000033">
    <property type="protein sequence ID" value="GAA2640084.1"/>
    <property type="molecule type" value="Genomic_DNA"/>
</dbReference>
<feature type="transmembrane region" description="Helical" evidence="2">
    <location>
        <begin position="35"/>
        <end position="54"/>
    </location>
</feature>
<dbReference type="NCBIfam" id="TIGR03943">
    <property type="entry name" value="TIGR03943 family putative permease subunit"/>
    <property type="match status" value="1"/>
</dbReference>
<dbReference type="Proteomes" id="UP001501509">
    <property type="component" value="Unassembled WGS sequence"/>
</dbReference>
<feature type="compositionally biased region" description="Basic and acidic residues" evidence="1">
    <location>
        <begin position="79"/>
        <end position="111"/>
    </location>
</feature>
<organism evidence="4 5">
    <name type="scientific">Actinomadura fulvescens</name>
    <dbReference type="NCBI Taxonomy" id="46160"/>
    <lineage>
        <taxon>Bacteria</taxon>
        <taxon>Bacillati</taxon>
        <taxon>Actinomycetota</taxon>
        <taxon>Actinomycetes</taxon>
        <taxon>Streptosporangiales</taxon>
        <taxon>Thermomonosporaceae</taxon>
        <taxon>Actinomadura</taxon>
    </lineage>
</organism>
<evidence type="ECO:0000313" key="5">
    <source>
        <dbReference type="Proteomes" id="UP001501509"/>
    </source>
</evidence>
<keyword evidence="2" id="KW-0812">Transmembrane</keyword>
<dbReference type="InterPro" id="IPR015402">
    <property type="entry name" value="DUF1980"/>
</dbReference>
<keyword evidence="5" id="KW-1185">Reference proteome</keyword>
<evidence type="ECO:0000259" key="3">
    <source>
        <dbReference type="Pfam" id="PF21537"/>
    </source>
</evidence>
<dbReference type="RefSeq" id="WP_344549442.1">
    <property type="nucleotide sequence ID" value="NZ_BAAATD010000033.1"/>
</dbReference>
<feature type="transmembrane region" description="Helical" evidence="2">
    <location>
        <begin position="7"/>
        <end position="23"/>
    </location>
</feature>
<evidence type="ECO:0000313" key="4">
    <source>
        <dbReference type="EMBL" id="GAA2640084.1"/>
    </source>
</evidence>
<reference evidence="5" key="1">
    <citation type="journal article" date="2019" name="Int. J. Syst. Evol. Microbiol.">
        <title>The Global Catalogue of Microorganisms (GCM) 10K type strain sequencing project: providing services to taxonomists for standard genome sequencing and annotation.</title>
        <authorList>
            <consortium name="The Broad Institute Genomics Platform"/>
            <consortium name="The Broad Institute Genome Sequencing Center for Infectious Disease"/>
            <person name="Wu L."/>
            <person name="Ma J."/>
        </authorList>
    </citation>
    <scope>NUCLEOTIDE SEQUENCE [LARGE SCALE GENOMIC DNA]</scope>
    <source>
        <strain evidence="5">JCM 6833</strain>
    </source>
</reference>
<feature type="domain" description="DUF1980" evidence="3">
    <location>
        <begin position="192"/>
        <end position="279"/>
    </location>
</feature>
<feature type="region of interest" description="Disordered" evidence="1">
    <location>
        <begin position="63"/>
        <end position="111"/>
    </location>
</feature>